<dbReference type="GO" id="GO:0051536">
    <property type="term" value="F:iron-sulfur cluster binding"/>
    <property type="evidence" value="ECO:0007669"/>
    <property type="project" value="UniProtKB-KW"/>
</dbReference>
<evidence type="ECO:0000259" key="5">
    <source>
        <dbReference type="PROSITE" id="PS51918"/>
    </source>
</evidence>
<dbReference type="SFLD" id="SFLDG01108">
    <property type="entry name" value="Uncharacterised_Radical_SAM_Su"/>
    <property type="match status" value="1"/>
</dbReference>
<keyword evidence="2" id="KW-0479">Metal-binding</keyword>
<protein>
    <submittedName>
        <fullName evidence="6">Putative conserved protein related to pyruvate formate-lyase activating enzyme</fullName>
    </submittedName>
</protein>
<name>A0A1B1TBT2_9ARCH</name>
<dbReference type="InterPro" id="IPR007197">
    <property type="entry name" value="rSAM"/>
</dbReference>
<sequence>MSINLNLHQVPNLYEAPEKSDAEGCIQCQMGSKLVLFITGHCHWQCDYCPLSENRREIDWMYANERKCENFEQVIEEAHAMRATGAGITGGDPLMAKDRTLEGIKRLKEEFGSQFHIHMYTSIPFRPEWAKDFAEAGLDEIRFHFLNLESGKYKETIAACTKAGIFTGVEIPCEPDKETELFSLLEELRDFQISFININELEITVGNHDNMELRGFNLSTEITAGANGSAELAISLKERVSAAELGIPDILDGEIKEPYGFHVKFCTAVYKDAGQLRRRFLRRGEATIAPHENLTEDGTIVFGAISSSEEDQDKWISEIMKETNLPRRFLYWDSEYQRIELPLVVAESIANVIDAPVSLVEVLPTFERLEMTVIWLNQ</sequence>
<keyword evidence="1" id="KW-0949">S-adenosyl-L-methionine</keyword>
<dbReference type="GO" id="GO:0016829">
    <property type="term" value="F:lyase activity"/>
    <property type="evidence" value="ECO:0007669"/>
    <property type="project" value="UniProtKB-KW"/>
</dbReference>
<dbReference type="EMBL" id="KP211849">
    <property type="protein sequence ID" value="ANV79725.1"/>
    <property type="molecule type" value="Genomic_DNA"/>
</dbReference>
<evidence type="ECO:0000256" key="4">
    <source>
        <dbReference type="ARBA" id="ARBA00023014"/>
    </source>
</evidence>
<evidence type="ECO:0000313" key="6">
    <source>
        <dbReference type="EMBL" id="ANV79725.1"/>
    </source>
</evidence>
<dbReference type="Pfam" id="PF04055">
    <property type="entry name" value="Radical_SAM"/>
    <property type="match status" value="1"/>
</dbReference>
<keyword evidence="3" id="KW-0408">Iron</keyword>
<evidence type="ECO:0000256" key="3">
    <source>
        <dbReference type="ARBA" id="ARBA00023004"/>
    </source>
</evidence>
<evidence type="ECO:0000256" key="1">
    <source>
        <dbReference type="ARBA" id="ARBA00022691"/>
    </source>
</evidence>
<organism evidence="6">
    <name type="scientific">uncultured Poseidoniia archaeon</name>
    <dbReference type="NCBI Taxonomy" id="1697135"/>
    <lineage>
        <taxon>Archaea</taxon>
        <taxon>Methanobacteriati</taxon>
        <taxon>Thermoplasmatota</taxon>
        <taxon>Candidatus Poseidoniia</taxon>
        <taxon>environmental samples</taxon>
    </lineage>
</organism>
<dbReference type="PROSITE" id="PS51918">
    <property type="entry name" value="RADICAL_SAM"/>
    <property type="match status" value="1"/>
</dbReference>
<dbReference type="Gene3D" id="3.20.20.70">
    <property type="entry name" value="Aldolase class I"/>
    <property type="match status" value="1"/>
</dbReference>
<dbReference type="PANTHER" id="PTHR43288">
    <property type="entry name" value="BIOTIN SYNTHASE-RELATED PROTEIN, RADICAL SAM SUPERFAMILY"/>
    <property type="match status" value="1"/>
</dbReference>
<dbReference type="InterPro" id="IPR040087">
    <property type="entry name" value="MJ0021-like"/>
</dbReference>
<keyword evidence="6" id="KW-0456">Lyase</keyword>
<feature type="domain" description="Radical SAM core" evidence="5">
    <location>
        <begin position="27"/>
        <end position="239"/>
    </location>
</feature>
<dbReference type="SFLD" id="SFLDS00029">
    <property type="entry name" value="Radical_SAM"/>
    <property type="match status" value="1"/>
</dbReference>
<dbReference type="PANTHER" id="PTHR43288:SF1">
    <property type="entry name" value="GLYCYL-RADICAL ENZYME ACTIVATING ENZYME MJ0021-RELATED"/>
    <property type="match status" value="1"/>
</dbReference>
<accession>A0A1B1TBT2</accession>
<dbReference type="SUPFAM" id="SSF102114">
    <property type="entry name" value="Radical SAM enzymes"/>
    <property type="match status" value="1"/>
</dbReference>
<keyword evidence="4" id="KW-0411">Iron-sulfur</keyword>
<keyword evidence="6" id="KW-0670">Pyruvate</keyword>
<reference evidence="6" key="1">
    <citation type="submission" date="2014-11" db="EMBL/GenBank/DDBJ databases">
        <authorList>
            <person name="Zhu J."/>
            <person name="Qi W."/>
            <person name="Song R."/>
        </authorList>
    </citation>
    <scope>NUCLEOTIDE SEQUENCE</scope>
</reference>
<dbReference type="InterPro" id="IPR058240">
    <property type="entry name" value="rSAM_sf"/>
</dbReference>
<dbReference type="GO" id="GO:0046872">
    <property type="term" value="F:metal ion binding"/>
    <property type="evidence" value="ECO:0007669"/>
    <property type="project" value="UniProtKB-KW"/>
</dbReference>
<proteinExistence type="predicted"/>
<dbReference type="AlphaFoldDB" id="A0A1B1TBT2"/>
<dbReference type="InterPro" id="IPR013785">
    <property type="entry name" value="Aldolase_TIM"/>
</dbReference>
<evidence type="ECO:0000256" key="2">
    <source>
        <dbReference type="ARBA" id="ARBA00022723"/>
    </source>
</evidence>
<reference evidence="6" key="2">
    <citation type="journal article" date="2015" name="ISME J.">
        <title>A new class of marine Euryarchaeota group II from the Mediterranean deep chlorophyll maximum.</title>
        <authorList>
            <person name="Martin-Cuadrado A.B."/>
            <person name="Garcia-Heredia I."/>
            <person name="Molto A.G."/>
            <person name="Lopez-Ubeda R."/>
            <person name="Kimes N."/>
            <person name="Lopez-Garcia P."/>
            <person name="Moreira D."/>
            <person name="Rodriguez-Valera F."/>
        </authorList>
    </citation>
    <scope>NUCLEOTIDE SEQUENCE</scope>
</reference>
<dbReference type="CDD" id="cd01335">
    <property type="entry name" value="Radical_SAM"/>
    <property type="match status" value="1"/>
</dbReference>